<feature type="region of interest" description="Disordered" evidence="2">
    <location>
        <begin position="370"/>
        <end position="428"/>
    </location>
</feature>
<evidence type="ECO:0000256" key="1">
    <source>
        <dbReference type="ARBA" id="ARBA00009670"/>
    </source>
</evidence>
<comment type="similarity">
    <text evidence="1">Belongs to the protein kinase superfamily. ADCK protein kinase family.</text>
</comment>
<evidence type="ECO:0000256" key="2">
    <source>
        <dbReference type="SAM" id="MobiDB-lite"/>
    </source>
</evidence>
<proteinExistence type="inferred from homology"/>
<dbReference type="EMBL" id="HBGU01049739">
    <property type="protein sequence ID" value="CAD9490961.1"/>
    <property type="molecule type" value="Transcribed_RNA"/>
</dbReference>
<dbReference type="Pfam" id="PF03109">
    <property type="entry name" value="ABC1"/>
    <property type="match status" value="1"/>
</dbReference>
<feature type="compositionally biased region" description="Low complexity" evidence="2">
    <location>
        <begin position="401"/>
        <end position="424"/>
    </location>
</feature>
<accession>A0A7S2HIP8</accession>
<name>A0A7S2HIP8_9EUKA</name>
<dbReference type="InterPro" id="IPR050154">
    <property type="entry name" value="UbiB_kinase"/>
</dbReference>
<sequence length="586" mass="62815">MIVMAPTPTAPLTAGVRTLPLSHGSRASQLCAVATGPKNTLPSPIELLQKLASSESLELQRDLVNLAIEQDPKVVVARSLDLARALNTVGSEAVQGVTTGNTAEPAVILRRLCEELGATYVKLGQFIASSPTIFPAEYVAEFQKCLDSTPPMPWSDVKPLIESELGKPIEAVYASIERMPLAAASIAQVHAAKLKTGEDVVIKVQRKGVQGSLKADLDLLYSTSRVLQLLGVVTSELSDVVETLRSAILEEIDFELEATRTEQFATFLARSPELTGVVTVPKVFRQASATRILTLERLYGVSLTDLDSVRQYSDSPELALIIALNTWISSVLTNEWFHADVHAGNLLMLNDGRVAFIDFGIVGELPRHTHLPTLTSKPPCNTHLPTRTSQPSPPNPHLPTLSSHPSTLIPHHSPSLSPSASRVPSPRRRKTADAMLSFVRAYPAGDMPAVAAAISDMGFTREGVDTQAFARDLAEVIDSVNSMPPGQLAAGVVDETQLNRAVAAVGKVASDYGIRFPREFALLIKQVLYFDRYTSLLAPGLDVLNDERLAMNQPMPSQAPVASGPIGVPSAAATSVVVDAEVLPPE</sequence>
<dbReference type="PANTHER" id="PTHR10566">
    <property type="entry name" value="CHAPERONE-ACTIVITY OF BC1 COMPLEX CABC1 -RELATED"/>
    <property type="match status" value="1"/>
</dbReference>
<dbReference type="AlphaFoldDB" id="A0A7S2HIP8"/>
<dbReference type="SUPFAM" id="SSF56112">
    <property type="entry name" value="Protein kinase-like (PK-like)"/>
    <property type="match status" value="1"/>
</dbReference>
<dbReference type="InterPro" id="IPR011009">
    <property type="entry name" value="Kinase-like_dom_sf"/>
</dbReference>
<evidence type="ECO:0000313" key="4">
    <source>
        <dbReference type="EMBL" id="CAD9490961.1"/>
    </source>
</evidence>
<feature type="compositionally biased region" description="Polar residues" evidence="2">
    <location>
        <begin position="372"/>
        <end position="390"/>
    </location>
</feature>
<evidence type="ECO:0000259" key="3">
    <source>
        <dbReference type="Pfam" id="PF03109"/>
    </source>
</evidence>
<organism evidence="4">
    <name type="scientific">Haptolina brevifila</name>
    <dbReference type="NCBI Taxonomy" id="156173"/>
    <lineage>
        <taxon>Eukaryota</taxon>
        <taxon>Haptista</taxon>
        <taxon>Haptophyta</taxon>
        <taxon>Prymnesiophyceae</taxon>
        <taxon>Prymnesiales</taxon>
        <taxon>Prymnesiaceae</taxon>
        <taxon>Haptolina</taxon>
    </lineage>
</organism>
<reference evidence="4" key="1">
    <citation type="submission" date="2021-01" db="EMBL/GenBank/DDBJ databases">
        <authorList>
            <person name="Corre E."/>
            <person name="Pelletier E."/>
            <person name="Niang G."/>
            <person name="Scheremetjew M."/>
            <person name="Finn R."/>
            <person name="Kale V."/>
            <person name="Holt S."/>
            <person name="Cochrane G."/>
            <person name="Meng A."/>
            <person name="Brown T."/>
            <person name="Cohen L."/>
        </authorList>
    </citation>
    <scope>NUCLEOTIDE SEQUENCE</scope>
    <source>
        <strain evidence="4">UTEX LB 985</strain>
    </source>
</reference>
<gene>
    <name evidence="4" type="ORF">CBRE1094_LOCUS27081</name>
</gene>
<dbReference type="CDD" id="cd05121">
    <property type="entry name" value="ABC1_ADCK3-like"/>
    <property type="match status" value="1"/>
</dbReference>
<protein>
    <recommendedName>
        <fullName evidence="3">ABC1 atypical kinase-like domain-containing protein</fullName>
    </recommendedName>
</protein>
<feature type="domain" description="ABC1 atypical kinase-like" evidence="3">
    <location>
        <begin position="146"/>
        <end position="370"/>
    </location>
</feature>
<dbReference type="PANTHER" id="PTHR10566:SF113">
    <property type="entry name" value="PROTEIN ACTIVITY OF BC1 COMPLEX KINASE 7, CHLOROPLASTIC"/>
    <property type="match status" value="1"/>
</dbReference>
<dbReference type="InterPro" id="IPR004147">
    <property type="entry name" value="ABC1_dom"/>
</dbReference>